<dbReference type="AlphaFoldDB" id="A0A0D0DK82"/>
<organism evidence="1 2">
    <name type="scientific">Paxillus rubicundulus Ve08.2h10</name>
    <dbReference type="NCBI Taxonomy" id="930991"/>
    <lineage>
        <taxon>Eukaryota</taxon>
        <taxon>Fungi</taxon>
        <taxon>Dikarya</taxon>
        <taxon>Basidiomycota</taxon>
        <taxon>Agaricomycotina</taxon>
        <taxon>Agaricomycetes</taxon>
        <taxon>Agaricomycetidae</taxon>
        <taxon>Boletales</taxon>
        <taxon>Paxilineae</taxon>
        <taxon>Paxillaceae</taxon>
        <taxon>Paxillus</taxon>
    </lineage>
</organism>
<evidence type="ECO:0000313" key="1">
    <source>
        <dbReference type="EMBL" id="KIK91568.1"/>
    </source>
</evidence>
<evidence type="ECO:0000313" key="2">
    <source>
        <dbReference type="Proteomes" id="UP000054538"/>
    </source>
</evidence>
<gene>
    <name evidence="1" type="ORF">PAXRUDRAFT_624926</name>
</gene>
<proteinExistence type="predicted"/>
<reference evidence="1 2" key="1">
    <citation type="submission" date="2014-04" db="EMBL/GenBank/DDBJ databases">
        <authorList>
            <consortium name="DOE Joint Genome Institute"/>
            <person name="Kuo A."/>
            <person name="Kohler A."/>
            <person name="Jargeat P."/>
            <person name="Nagy L.G."/>
            <person name="Floudas D."/>
            <person name="Copeland A."/>
            <person name="Barry K.W."/>
            <person name="Cichocki N."/>
            <person name="Veneault-Fourrey C."/>
            <person name="LaButti K."/>
            <person name="Lindquist E.A."/>
            <person name="Lipzen A."/>
            <person name="Lundell T."/>
            <person name="Morin E."/>
            <person name="Murat C."/>
            <person name="Sun H."/>
            <person name="Tunlid A."/>
            <person name="Henrissat B."/>
            <person name="Grigoriev I.V."/>
            <person name="Hibbett D.S."/>
            <person name="Martin F."/>
            <person name="Nordberg H.P."/>
            <person name="Cantor M.N."/>
            <person name="Hua S.X."/>
        </authorList>
    </citation>
    <scope>NUCLEOTIDE SEQUENCE [LARGE SCALE GENOMIC DNA]</scope>
    <source>
        <strain evidence="1 2">Ve08.2h10</strain>
    </source>
</reference>
<keyword evidence="2" id="KW-1185">Reference proteome</keyword>
<sequence length="124" mass="13876">MIDDTTLCLRRCSNTETRPSWAHIGTANPLGYPAIFVLQARETSTQSPNPLHLVRLRRASSLISRGSVACEPAERLVPGLLHSGRMNESVMSSHRLLSARRQFASAQPRYYMAIDQRLLATTRD</sequence>
<dbReference type="InParanoid" id="A0A0D0DK82"/>
<reference evidence="2" key="2">
    <citation type="submission" date="2015-01" db="EMBL/GenBank/DDBJ databases">
        <title>Evolutionary Origins and Diversification of the Mycorrhizal Mutualists.</title>
        <authorList>
            <consortium name="DOE Joint Genome Institute"/>
            <consortium name="Mycorrhizal Genomics Consortium"/>
            <person name="Kohler A."/>
            <person name="Kuo A."/>
            <person name="Nagy L.G."/>
            <person name="Floudas D."/>
            <person name="Copeland A."/>
            <person name="Barry K.W."/>
            <person name="Cichocki N."/>
            <person name="Veneault-Fourrey C."/>
            <person name="LaButti K."/>
            <person name="Lindquist E.A."/>
            <person name="Lipzen A."/>
            <person name="Lundell T."/>
            <person name="Morin E."/>
            <person name="Murat C."/>
            <person name="Riley R."/>
            <person name="Ohm R."/>
            <person name="Sun H."/>
            <person name="Tunlid A."/>
            <person name="Henrissat B."/>
            <person name="Grigoriev I.V."/>
            <person name="Hibbett D.S."/>
            <person name="Martin F."/>
        </authorList>
    </citation>
    <scope>NUCLEOTIDE SEQUENCE [LARGE SCALE GENOMIC DNA]</scope>
    <source>
        <strain evidence="2">Ve08.2h10</strain>
    </source>
</reference>
<dbReference type="Proteomes" id="UP000054538">
    <property type="component" value="Unassembled WGS sequence"/>
</dbReference>
<name>A0A0D0DK82_9AGAM</name>
<dbReference type="EMBL" id="KN825373">
    <property type="protein sequence ID" value="KIK91568.1"/>
    <property type="molecule type" value="Genomic_DNA"/>
</dbReference>
<accession>A0A0D0DK82</accession>
<protein>
    <submittedName>
        <fullName evidence="1">Uncharacterized protein</fullName>
    </submittedName>
</protein>
<dbReference type="HOGENOM" id="CLU_2004646_0_0_1"/>